<comment type="similarity">
    <text evidence="1">Belongs to the UPF0585 family.</text>
</comment>
<dbReference type="SUPFAM" id="SSF53335">
    <property type="entry name" value="S-adenosyl-L-methionine-dependent methyltransferases"/>
    <property type="match status" value="1"/>
</dbReference>
<proteinExistence type="inferred from homology"/>
<organism evidence="2 3">
    <name type="scientific">Lottia gigantea</name>
    <name type="common">Giant owl limpet</name>
    <dbReference type="NCBI Taxonomy" id="225164"/>
    <lineage>
        <taxon>Eukaryota</taxon>
        <taxon>Metazoa</taxon>
        <taxon>Spiralia</taxon>
        <taxon>Lophotrochozoa</taxon>
        <taxon>Mollusca</taxon>
        <taxon>Gastropoda</taxon>
        <taxon>Patellogastropoda</taxon>
        <taxon>Lottioidea</taxon>
        <taxon>Lottiidae</taxon>
        <taxon>Lottia</taxon>
    </lineage>
</organism>
<evidence type="ECO:0008006" key="4">
    <source>
        <dbReference type="Google" id="ProtNLM"/>
    </source>
</evidence>
<evidence type="ECO:0000313" key="2">
    <source>
        <dbReference type="EMBL" id="ESO90395.1"/>
    </source>
</evidence>
<dbReference type="CDD" id="cd02440">
    <property type="entry name" value="AdoMet_MTases"/>
    <property type="match status" value="1"/>
</dbReference>
<sequence length="202" mass="22766">MIYFPAADRNKDPILEVLQKYFPVPKVGAVEISSGTGQHVSHFAKSLPHIIWQPSEIDAQSIESIKAFIEHFNLKNVCQPIRGDVLQPVESWIPRAFKPCDFILCVNLIHISPWQCTLGLMKIAGKLLKPNGHLFLYGPFAMHGVIAPESNVQFHQTLRSRTSAWGLRDIDDVEKVANENGMKILEIIDMPANNKTVVFQKE</sequence>
<dbReference type="OMA" id="YLYGPYK"/>
<accession>V4A5Y8</accession>
<keyword evidence="3" id="KW-1185">Reference proteome</keyword>
<dbReference type="Gene3D" id="3.40.50.150">
    <property type="entry name" value="Vaccinia Virus protein VP39"/>
    <property type="match status" value="1"/>
</dbReference>
<dbReference type="InterPro" id="IPR010342">
    <property type="entry name" value="DUF938"/>
</dbReference>
<dbReference type="Pfam" id="PF06080">
    <property type="entry name" value="DUF938"/>
    <property type="match status" value="1"/>
</dbReference>
<dbReference type="PANTHER" id="PTHR20974">
    <property type="entry name" value="UPF0585 PROTEIN CG18661"/>
    <property type="match status" value="1"/>
</dbReference>
<evidence type="ECO:0000256" key="1">
    <source>
        <dbReference type="ARBA" id="ARBA00008308"/>
    </source>
</evidence>
<dbReference type="PANTHER" id="PTHR20974:SF0">
    <property type="entry name" value="UPF0585 PROTEIN CG18661"/>
    <property type="match status" value="1"/>
</dbReference>
<name>V4A5Y8_LOTGI</name>
<dbReference type="RefSeq" id="XP_009059064.1">
    <property type="nucleotide sequence ID" value="XM_009060816.1"/>
</dbReference>
<dbReference type="OrthoDB" id="10258744at2759"/>
<gene>
    <name evidence="2" type="ORF">LOTGIDRAFT_123440</name>
</gene>
<dbReference type="GeneID" id="20232243"/>
<dbReference type="AlphaFoldDB" id="V4A5Y8"/>
<evidence type="ECO:0000313" key="3">
    <source>
        <dbReference type="Proteomes" id="UP000030746"/>
    </source>
</evidence>
<reference evidence="2 3" key="1">
    <citation type="journal article" date="2013" name="Nature">
        <title>Insights into bilaterian evolution from three spiralian genomes.</title>
        <authorList>
            <person name="Simakov O."/>
            <person name="Marletaz F."/>
            <person name="Cho S.J."/>
            <person name="Edsinger-Gonzales E."/>
            <person name="Havlak P."/>
            <person name="Hellsten U."/>
            <person name="Kuo D.H."/>
            <person name="Larsson T."/>
            <person name="Lv J."/>
            <person name="Arendt D."/>
            <person name="Savage R."/>
            <person name="Osoegawa K."/>
            <person name="de Jong P."/>
            <person name="Grimwood J."/>
            <person name="Chapman J.A."/>
            <person name="Shapiro H."/>
            <person name="Aerts A."/>
            <person name="Otillar R.P."/>
            <person name="Terry A.Y."/>
            <person name="Boore J.L."/>
            <person name="Grigoriev I.V."/>
            <person name="Lindberg D.R."/>
            <person name="Seaver E.C."/>
            <person name="Weisblat D.A."/>
            <person name="Putnam N.H."/>
            <person name="Rokhsar D.S."/>
        </authorList>
    </citation>
    <scope>NUCLEOTIDE SEQUENCE [LARGE SCALE GENOMIC DNA]</scope>
</reference>
<dbReference type="EMBL" id="KB202444">
    <property type="protein sequence ID" value="ESO90395.1"/>
    <property type="molecule type" value="Genomic_DNA"/>
</dbReference>
<dbReference type="CTD" id="20232243"/>
<dbReference type="KEGG" id="lgi:LOTGIDRAFT_123440"/>
<dbReference type="Proteomes" id="UP000030746">
    <property type="component" value="Unassembled WGS sequence"/>
</dbReference>
<dbReference type="InterPro" id="IPR029063">
    <property type="entry name" value="SAM-dependent_MTases_sf"/>
</dbReference>
<protein>
    <recommendedName>
        <fullName evidence="4">Methyltransferase type 12 domain-containing protein</fullName>
    </recommendedName>
</protein>
<dbReference type="HOGENOM" id="CLU_067698_2_0_1"/>